<keyword evidence="10" id="KW-0238">DNA-binding</keyword>
<dbReference type="NCBIfam" id="TIGR00614">
    <property type="entry name" value="recQ_fam"/>
    <property type="match status" value="1"/>
</dbReference>
<dbReference type="SMART" id="SM00487">
    <property type="entry name" value="DEXDc"/>
    <property type="match status" value="1"/>
</dbReference>
<feature type="domain" description="Helicase C-terminal" evidence="20">
    <location>
        <begin position="336"/>
        <end position="507"/>
    </location>
</feature>
<evidence type="ECO:0000256" key="15">
    <source>
        <dbReference type="ARBA" id="ARBA00044535"/>
    </source>
</evidence>
<evidence type="ECO:0000256" key="17">
    <source>
        <dbReference type="SAM" id="MobiDB-lite"/>
    </source>
</evidence>
<comment type="caution">
    <text evidence="21">The sequence shown here is derived from an EMBL/GenBank/DDBJ whole genome shotgun (WGS) entry which is preliminary data.</text>
</comment>
<dbReference type="InterPro" id="IPR001650">
    <property type="entry name" value="Helicase_C-like"/>
</dbReference>
<name>A0A430FVU8_9BIFI</name>
<gene>
    <name evidence="21" type="ORF">D2E24_0480</name>
</gene>
<dbReference type="InterPro" id="IPR010997">
    <property type="entry name" value="HRDC-like_sf"/>
</dbReference>
<dbReference type="Pfam" id="PF00271">
    <property type="entry name" value="Helicase_C"/>
    <property type="match status" value="1"/>
</dbReference>
<keyword evidence="6" id="KW-0227">DNA damage</keyword>
<keyword evidence="7" id="KW-0378">Hydrolase</keyword>
<feature type="domain" description="Helicase ATP-binding" evidence="19">
    <location>
        <begin position="144"/>
        <end position="313"/>
    </location>
</feature>
<evidence type="ECO:0000256" key="14">
    <source>
        <dbReference type="ARBA" id="ARBA00034808"/>
    </source>
</evidence>
<dbReference type="InterPro" id="IPR027417">
    <property type="entry name" value="P-loop_NTPase"/>
</dbReference>
<dbReference type="EC" id="5.6.2.4" evidence="14"/>
<evidence type="ECO:0000256" key="11">
    <source>
        <dbReference type="ARBA" id="ARBA00023204"/>
    </source>
</evidence>
<proteinExistence type="inferred from homology"/>
<evidence type="ECO:0000256" key="9">
    <source>
        <dbReference type="ARBA" id="ARBA00022840"/>
    </source>
</evidence>
<dbReference type="InterPro" id="IPR036388">
    <property type="entry name" value="WH-like_DNA-bd_sf"/>
</dbReference>
<evidence type="ECO:0000256" key="3">
    <source>
        <dbReference type="ARBA" id="ARBA00005446"/>
    </source>
</evidence>
<feature type="domain" description="HRDC" evidence="18">
    <location>
        <begin position="735"/>
        <end position="811"/>
    </location>
</feature>
<accession>A0A430FVU8</accession>
<dbReference type="SMART" id="SM00341">
    <property type="entry name" value="HRDC"/>
    <property type="match status" value="1"/>
</dbReference>
<keyword evidence="22" id="KW-1185">Reference proteome</keyword>
<dbReference type="GO" id="GO:0046872">
    <property type="term" value="F:metal ion binding"/>
    <property type="evidence" value="ECO:0007669"/>
    <property type="project" value="UniProtKB-KW"/>
</dbReference>
<protein>
    <recommendedName>
        <fullName evidence="15">ATP-dependent DNA helicase RecQ</fullName>
        <ecNumber evidence="14">5.6.2.4</ecNumber>
    </recommendedName>
    <alternativeName>
        <fullName evidence="16">DNA 3'-5' helicase RecQ</fullName>
    </alternativeName>
</protein>
<dbReference type="PANTHER" id="PTHR13710:SF105">
    <property type="entry name" value="ATP-DEPENDENT DNA HELICASE Q1"/>
    <property type="match status" value="1"/>
</dbReference>
<evidence type="ECO:0000259" key="18">
    <source>
        <dbReference type="PROSITE" id="PS50967"/>
    </source>
</evidence>
<evidence type="ECO:0000256" key="2">
    <source>
        <dbReference type="ARBA" id="ARBA00001947"/>
    </source>
</evidence>
<organism evidence="21 22">
    <name type="scientific">Bifidobacterium samirii</name>
    <dbReference type="NCBI Taxonomy" id="2306974"/>
    <lineage>
        <taxon>Bacteria</taxon>
        <taxon>Bacillati</taxon>
        <taxon>Actinomycetota</taxon>
        <taxon>Actinomycetes</taxon>
        <taxon>Bifidobacteriales</taxon>
        <taxon>Bifidobacteriaceae</taxon>
        <taxon>Bifidobacterium</taxon>
    </lineage>
</organism>
<dbReference type="GO" id="GO:0006310">
    <property type="term" value="P:DNA recombination"/>
    <property type="evidence" value="ECO:0007669"/>
    <property type="project" value="InterPro"/>
</dbReference>
<evidence type="ECO:0000256" key="6">
    <source>
        <dbReference type="ARBA" id="ARBA00022763"/>
    </source>
</evidence>
<dbReference type="GO" id="GO:0006260">
    <property type="term" value="P:DNA replication"/>
    <property type="evidence" value="ECO:0007669"/>
    <property type="project" value="InterPro"/>
</dbReference>
<keyword evidence="11" id="KW-0234">DNA repair</keyword>
<dbReference type="GO" id="GO:0005737">
    <property type="term" value="C:cytoplasm"/>
    <property type="evidence" value="ECO:0007669"/>
    <property type="project" value="TreeGrafter"/>
</dbReference>
<evidence type="ECO:0000256" key="16">
    <source>
        <dbReference type="ARBA" id="ARBA00044550"/>
    </source>
</evidence>
<dbReference type="SUPFAM" id="SSF47819">
    <property type="entry name" value="HRDC-like"/>
    <property type="match status" value="1"/>
</dbReference>
<dbReference type="GO" id="GO:0005524">
    <property type="term" value="F:ATP binding"/>
    <property type="evidence" value="ECO:0007669"/>
    <property type="project" value="UniProtKB-KW"/>
</dbReference>
<evidence type="ECO:0000256" key="4">
    <source>
        <dbReference type="ARBA" id="ARBA00022723"/>
    </source>
</evidence>
<dbReference type="InterPro" id="IPR032284">
    <property type="entry name" value="RecQ_Zn-bd"/>
</dbReference>
<dbReference type="SMART" id="SM00490">
    <property type="entry name" value="HELICc"/>
    <property type="match status" value="1"/>
</dbReference>
<feature type="region of interest" description="Disordered" evidence="17">
    <location>
        <begin position="695"/>
        <end position="735"/>
    </location>
</feature>
<dbReference type="CDD" id="cd17920">
    <property type="entry name" value="DEXHc_RecQ"/>
    <property type="match status" value="1"/>
</dbReference>
<comment type="catalytic activity">
    <reaction evidence="13">
        <text>Couples ATP hydrolysis with the unwinding of duplex DNA by translocating in the 3'-5' direction.</text>
        <dbReference type="EC" id="5.6.2.4"/>
    </reaction>
</comment>
<dbReference type="InterPro" id="IPR002121">
    <property type="entry name" value="HRDC_dom"/>
</dbReference>
<dbReference type="PROSITE" id="PS51192">
    <property type="entry name" value="HELICASE_ATP_BIND_1"/>
    <property type="match status" value="1"/>
</dbReference>
<dbReference type="GO" id="GO:0030894">
    <property type="term" value="C:replisome"/>
    <property type="evidence" value="ECO:0007669"/>
    <property type="project" value="TreeGrafter"/>
</dbReference>
<dbReference type="SUPFAM" id="SSF52540">
    <property type="entry name" value="P-loop containing nucleoside triphosphate hydrolases"/>
    <property type="match status" value="1"/>
</dbReference>
<evidence type="ECO:0000313" key="22">
    <source>
        <dbReference type="Proteomes" id="UP000287470"/>
    </source>
</evidence>
<dbReference type="GO" id="GO:0043590">
    <property type="term" value="C:bacterial nucleoid"/>
    <property type="evidence" value="ECO:0007669"/>
    <property type="project" value="TreeGrafter"/>
</dbReference>
<dbReference type="AlphaFoldDB" id="A0A430FVU8"/>
<dbReference type="FunFam" id="3.40.50.300:FF:001389">
    <property type="entry name" value="ATP-dependent DNA helicase RecQ"/>
    <property type="match status" value="1"/>
</dbReference>
<evidence type="ECO:0000256" key="13">
    <source>
        <dbReference type="ARBA" id="ARBA00034617"/>
    </source>
</evidence>
<dbReference type="GO" id="GO:0043138">
    <property type="term" value="F:3'-5' DNA helicase activity"/>
    <property type="evidence" value="ECO:0007669"/>
    <property type="project" value="UniProtKB-EC"/>
</dbReference>
<reference evidence="21 22" key="1">
    <citation type="submission" date="2018-09" db="EMBL/GenBank/DDBJ databases">
        <title>Characterization of the phylogenetic diversity of five novel species belonging to the genus Bifidobacterium.</title>
        <authorList>
            <person name="Lugli G.A."/>
            <person name="Duranti S."/>
            <person name="Milani C."/>
        </authorList>
    </citation>
    <scope>NUCLEOTIDE SEQUENCE [LARGE SCALE GENOMIC DNA]</scope>
    <source>
        <strain evidence="21 22">2033B</strain>
    </source>
</reference>
<dbReference type="GO" id="GO:0016787">
    <property type="term" value="F:hydrolase activity"/>
    <property type="evidence" value="ECO:0007669"/>
    <property type="project" value="UniProtKB-KW"/>
</dbReference>
<evidence type="ECO:0000313" key="21">
    <source>
        <dbReference type="EMBL" id="RSX58120.1"/>
    </source>
</evidence>
<dbReference type="Pfam" id="PF16124">
    <property type="entry name" value="RecQ_Zn_bind"/>
    <property type="match status" value="1"/>
</dbReference>
<keyword evidence="4" id="KW-0479">Metal-binding</keyword>
<evidence type="ECO:0000256" key="8">
    <source>
        <dbReference type="ARBA" id="ARBA00022806"/>
    </source>
</evidence>
<keyword evidence="12" id="KW-0413">Isomerase</keyword>
<feature type="region of interest" description="Disordered" evidence="17">
    <location>
        <begin position="90"/>
        <end position="116"/>
    </location>
</feature>
<dbReference type="Pfam" id="PF00570">
    <property type="entry name" value="HRDC"/>
    <property type="match status" value="1"/>
</dbReference>
<dbReference type="InterPro" id="IPR011545">
    <property type="entry name" value="DEAD/DEAH_box_helicase_dom"/>
</dbReference>
<dbReference type="Gene3D" id="3.40.50.300">
    <property type="entry name" value="P-loop containing nucleotide triphosphate hydrolases"/>
    <property type="match status" value="2"/>
</dbReference>
<dbReference type="GO" id="GO:0009378">
    <property type="term" value="F:four-way junction helicase activity"/>
    <property type="evidence" value="ECO:0007669"/>
    <property type="project" value="TreeGrafter"/>
</dbReference>
<dbReference type="SUPFAM" id="SSF46785">
    <property type="entry name" value="Winged helix' DNA-binding domain"/>
    <property type="match status" value="1"/>
</dbReference>
<dbReference type="EMBL" id="QXGK01000003">
    <property type="protein sequence ID" value="RSX58120.1"/>
    <property type="molecule type" value="Genomic_DNA"/>
</dbReference>
<keyword evidence="8 21" id="KW-0347">Helicase</keyword>
<dbReference type="InterPro" id="IPR014001">
    <property type="entry name" value="Helicase_ATP-bd"/>
</dbReference>
<dbReference type="InterPro" id="IPR036390">
    <property type="entry name" value="WH_DNA-bd_sf"/>
</dbReference>
<evidence type="ECO:0000256" key="7">
    <source>
        <dbReference type="ARBA" id="ARBA00022801"/>
    </source>
</evidence>
<dbReference type="GO" id="GO:0003677">
    <property type="term" value="F:DNA binding"/>
    <property type="evidence" value="ECO:0007669"/>
    <property type="project" value="UniProtKB-KW"/>
</dbReference>
<dbReference type="Gene3D" id="1.10.150.80">
    <property type="entry name" value="HRDC domain"/>
    <property type="match status" value="1"/>
</dbReference>
<keyword evidence="9" id="KW-0067">ATP-binding</keyword>
<dbReference type="PROSITE" id="PS51194">
    <property type="entry name" value="HELICASE_CTER"/>
    <property type="match status" value="1"/>
</dbReference>
<evidence type="ECO:0000256" key="10">
    <source>
        <dbReference type="ARBA" id="ARBA00023125"/>
    </source>
</evidence>
<comment type="cofactor">
    <cofactor evidence="2">
        <name>Zn(2+)</name>
        <dbReference type="ChEBI" id="CHEBI:29105"/>
    </cofactor>
</comment>
<dbReference type="Pfam" id="PF09382">
    <property type="entry name" value="RQC"/>
    <property type="match status" value="1"/>
</dbReference>
<feature type="compositionally biased region" description="Gly residues" evidence="17">
    <location>
        <begin position="718"/>
        <end position="730"/>
    </location>
</feature>
<dbReference type="PANTHER" id="PTHR13710">
    <property type="entry name" value="DNA HELICASE RECQ FAMILY MEMBER"/>
    <property type="match status" value="1"/>
</dbReference>
<dbReference type="PROSITE" id="PS50967">
    <property type="entry name" value="HRDC"/>
    <property type="match status" value="1"/>
</dbReference>
<dbReference type="RefSeq" id="WP_241222816.1">
    <property type="nucleotide sequence ID" value="NZ_QXGK01000003.1"/>
</dbReference>
<sequence length="811" mass="86882">MTYDDAAYLGEYDIAAYDDAAYDASYDAAYDDAYDAAYAVAPDPATYGPFDPAPSGPSGPSMTGSSPDAAYAEPYDAAFSAPYDAPYDAAHDAPHAEPRAAAPAASRQPAPHVPPVGADEQAALASLKRYFGYDGFRPGQWGLVEAIMDGRDVLGVMPTGAGKSVCYQIPATLMPGVTVVVSPLISLMRDQVDALNDAGIPAAFVNTTQTPDEQAMVFAQAADGAVRMLYVAPERLETDRFHSFAARVPISLVAVDEAHCVSQWGQDFRSSYLGIGEFIASLPARPVVAAFTATATERVRRDIIGLLGLHDPQVTVTGFDRENLYFDVIRMETKRKAAWVADYVASHPDESGIVYCATRRETEALAASINQAVPARRMAAGAAGGSDAPLGPVAVAYHGGMAADVRERAQRDFVTDRVPVVVATNAFGMGIDKSNVRYVIHHNMPESIEAYYQEAGRAGRDGEPSRCTLLWNESDIVTRRRLLDSDYENERLTAEEQEIVRAAKRRLLDAMAGYCRTADCLHTYITRYFGETAAEPSAASGAADKSGESAKPGSHGMCKGGCTNCGGTFETIDVTDIARAISRCVHDVMYDHDEQGRPLTVAPVRGGFGSGKIVKILRGSQAQDIAWLNPTTMPSFGLLRDVPEARVRDVLSQMATDGYLSISEGRMPIVGFGPRAALTVAPDFRYEIKRIDRRSSRSGAAGGAGDGIPSSTVYGSAGTRGGAGGTGTGYAGEPSDADEALFQRLRELRRTIAQEIGKPPYIVFSDRTLRDMARVRPTDDESFLSVNGVGDSKLRLYGERFMQAIADFDAA</sequence>
<keyword evidence="5" id="KW-0547">Nucleotide-binding</keyword>
<dbReference type="GO" id="GO:0006281">
    <property type="term" value="P:DNA repair"/>
    <property type="evidence" value="ECO:0007669"/>
    <property type="project" value="UniProtKB-KW"/>
</dbReference>
<dbReference type="InterPro" id="IPR044876">
    <property type="entry name" value="HRDC_dom_sf"/>
</dbReference>
<dbReference type="InterPro" id="IPR018982">
    <property type="entry name" value="RQC_domain"/>
</dbReference>
<dbReference type="Pfam" id="PF00270">
    <property type="entry name" value="DEAD"/>
    <property type="match status" value="1"/>
</dbReference>
<feature type="compositionally biased region" description="Low complexity" evidence="17">
    <location>
        <begin position="99"/>
        <end position="110"/>
    </location>
</feature>
<dbReference type="InterPro" id="IPR004589">
    <property type="entry name" value="DNA_helicase_ATP-dep_RecQ"/>
</dbReference>
<dbReference type="Gene3D" id="1.10.10.10">
    <property type="entry name" value="Winged helix-like DNA-binding domain superfamily/Winged helix DNA-binding domain"/>
    <property type="match status" value="1"/>
</dbReference>
<dbReference type="Proteomes" id="UP000287470">
    <property type="component" value="Unassembled WGS sequence"/>
</dbReference>
<evidence type="ECO:0000256" key="5">
    <source>
        <dbReference type="ARBA" id="ARBA00022741"/>
    </source>
</evidence>
<evidence type="ECO:0000256" key="12">
    <source>
        <dbReference type="ARBA" id="ARBA00023235"/>
    </source>
</evidence>
<dbReference type="SMART" id="SM00956">
    <property type="entry name" value="RQC"/>
    <property type="match status" value="1"/>
</dbReference>
<evidence type="ECO:0000259" key="19">
    <source>
        <dbReference type="PROSITE" id="PS51192"/>
    </source>
</evidence>
<evidence type="ECO:0000259" key="20">
    <source>
        <dbReference type="PROSITE" id="PS51194"/>
    </source>
</evidence>
<comment type="cofactor">
    <cofactor evidence="1">
        <name>Mg(2+)</name>
        <dbReference type="ChEBI" id="CHEBI:18420"/>
    </cofactor>
</comment>
<evidence type="ECO:0000256" key="1">
    <source>
        <dbReference type="ARBA" id="ARBA00001946"/>
    </source>
</evidence>
<dbReference type="FunFam" id="1.10.150.80:FF:000002">
    <property type="entry name" value="ATP-dependent DNA helicase RecQ"/>
    <property type="match status" value="1"/>
</dbReference>
<comment type="similarity">
    <text evidence="3">Belongs to the helicase family. RecQ subfamily.</text>
</comment>